<comment type="caution">
    <text evidence="1">The sequence shown here is derived from an EMBL/GenBank/DDBJ whole genome shotgun (WGS) entry which is preliminary data.</text>
</comment>
<accession>A0ACB8DRT1</accession>
<evidence type="ECO:0000313" key="2">
    <source>
        <dbReference type="Proteomes" id="UP000821865"/>
    </source>
</evidence>
<dbReference type="Proteomes" id="UP000821865">
    <property type="component" value="Chromosome 10"/>
</dbReference>
<name>A0ACB8DRT1_DERSI</name>
<gene>
    <name evidence="1" type="ORF">HPB49_024709</name>
</gene>
<reference evidence="1" key="1">
    <citation type="submission" date="2020-05" db="EMBL/GenBank/DDBJ databases">
        <title>Large-scale comparative analyses of tick genomes elucidate their genetic diversity and vector capacities.</title>
        <authorList>
            <person name="Jia N."/>
            <person name="Wang J."/>
            <person name="Shi W."/>
            <person name="Du L."/>
            <person name="Sun Y."/>
            <person name="Zhan W."/>
            <person name="Jiang J."/>
            <person name="Wang Q."/>
            <person name="Zhang B."/>
            <person name="Ji P."/>
            <person name="Sakyi L.B."/>
            <person name="Cui X."/>
            <person name="Yuan T."/>
            <person name="Jiang B."/>
            <person name="Yang W."/>
            <person name="Lam T.T.-Y."/>
            <person name="Chang Q."/>
            <person name="Ding S."/>
            <person name="Wang X."/>
            <person name="Zhu J."/>
            <person name="Ruan X."/>
            <person name="Zhao L."/>
            <person name="Wei J."/>
            <person name="Que T."/>
            <person name="Du C."/>
            <person name="Cheng J."/>
            <person name="Dai P."/>
            <person name="Han X."/>
            <person name="Huang E."/>
            <person name="Gao Y."/>
            <person name="Liu J."/>
            <person name="Shao H."/>
            <person name="Ye R."/>
            <person name="Li L."/>
            <person name="Wei W."/>
            <person name="Wang X."/>
            <person name="Wang C."/>
            <person name="Yang T."/>
            <person name="Huo Q."/>
            <person name="Li W."/>
            <person name="Guo W."/>
            <person name="Chen H."/>
            <person name="Zhou L."/>
            <person name="Ni X."/>
            <person name="Tian J."/>
            <person name="Zhou Y."/>
            <person name="Sheng Y."/>
            <person name="Liu T."/>
            <person name="Pan Y."/>
            <person name="Xia L."/>
            <person name="Li J."/>
            <person name="Zhao F."/>
            <person name="Cao W."/>
        </authorList>
    </citation>
    <scope>NUCLEOTIDE SEQUENCE</scope>
    <source>
        <strain evidence="1">Dsil-2018</strain>
    </source>
</reference>
<dbReference type="EMBL" id="CM023479">
    <property type="protein sequence ID" value="KAH7975170.1"/>
    <property type="molecule type" value="Genomic_DNA"/>
</dbReference>
<sequence>MTDATYTLTGFGGFLEQRRITFTEPLPAVRVCSICGLVPSSTQLLPCCHVVCDGPCGRQVKAAGSCPLDGRHVTTSSVVPFKFEQSELERLLVRCLNGAANCTFTGKLSDLGEHLLACECDAVECSKCGGRVRRNEAASHSRTCCDSATSMTRVVSGTNALVAVEDTARMKQDLEKLREFVSKEEAAKDAIVNDVNCLGERAARLEAQLMSVVKEIADLNCPSPEVFPHGQYYTASGRGSAITFCKLREQSSPSMYRVEGKLCTLQGYTFYVTCYVDSCYKFELTLRNGPWDDYVDWPFTKRVTLIIPHLRDAGKDIRLLGGASYGVRKPSGRGARNRAIPFGIVPKAQINEGNYIIGGKLYLNVEFV</sequence>
<evidence type="ECO:0000313" key="1">
    <source>
        <dbReference type="EMBL" id="KAH7975170.1"/>
    </source>
</evidence>
<keyword evidence="2" id="KW-1185">Reference proteome</keyword>
<organism evidence="1 2">
    <name type="scientific">Dermacentor silvarum</name>
    <name type="common">Tick</name>
    <dbReference type="NCBI Taxonomy" id="543639"/>
    <lineage>
        <taxon>Eukaryota</taxon>
        <taxon>Metazoa</taxon>
        <taxon>Ecdysozoa</taxon>
        <taxon>Arthropoda</taxon>
        <taxon>Chelicerata</taxon>
        <taxon>Arachnida</taxon>
        <taxon>Acari</taxon>
        <taxon>Parasitiformes</taxon>
        <taxon>Ixodida</taxon>
        <taxon>Ixodoidea</taxon>
        <taxon>Ixodidae</taxon>
        <taxon>Rhipicephalinae</taxon>
        <taxon>Dermacentor</taxon>
    </lineage>
</organism>
<protein>
    <submittedName>
        <fullName evidence="1">Uncharacterized protein</fullName>
    </submittedName>
</protein>
<proteinExistence type="predicted"/>